<dbReference type="RefSeq" id="XP_019623186.1">
    <property type="nucleotide sequence ID" value="XM_019767627.1"/>
</dbReference>
<dbReference type="OrthoDB" id="10401479at2759"/>
<evidence type="ECO:0000313" key="3">
    <source>
        <dbReference type="RefSeq" id="XP_019623186.1"/>
    </source>
</evidence>
<evidence type="ECO:0000313" key="2">
    <source>
        <dbReference type="Proteomes" id="UP000515135"/>
    </source>
</evidence>
<dbReference type="AlphaFoldDB" id="A0A6P4Z0T5"/>
<feature type="region of interest" description="Disordered" evidence="1">
    <location>
        <begin position="164"/>
        <end position="219"/>
    </location>
</feature>
<feature type="compositionally biased region" description="Polar residues" evidence="1">
    <location>
        <begin position="56"/>
        <end position="69"/>
    </location>
</feature>
<feature type="region of interest" description="Disordered" evidence="1">
    <location>
        <begin position="254"/>
        <end position="333"/>
    </location>
</feature>
<name>A0A6P4Z0T5_BRABE</name>
<dbReference type="Proteomes" id="UP000515135">
    <property type="component" value="Unplaced"/>
</dbReference>
<dbReference type="GeneID" id="109469184"/>
<feature type="compositionally biased region" description="Polar residues" evidence="1">
    <location>
        <begin position="172"/>
        <end position="183"/>
    </location>
</feature>
<sequence length="382" mass="42763">MSQVLTMDTEKQRQAVLSDSLEFLDRQSSLQIKQSRQSNERLIQDYRNNNNCNVAQKQWSHGQASQPSDVNRDRDSGIGTQPNRVLQALCTAAVERPNDPENSVIGAFQGQVVDGQSISDGTAGRSLRSHWTNDWVVQTSDINTEPVPTGRLQPTRIELLSPPLTGERLSHSSDPNTSLSSESAGPVMSGASSAFGGMGSYTEHDRGQSLSINTDPKRSLRRQWTADWVGQRMPGDPSEDDMFLSSASLPPIRIQGQFRPVSRQRSDASVGHRSLPSTRGQRQLGQVSRQRSDPGVDKRSLPTRTQEQLRPVSRQRSDPGVRRRSSSEGSYDPPMTVASWLQHHAWSSRYSHRQALWRYPSYPQGYSDEATHWRPREHNRAS</sequence>
<gene>
    <name evidence="3" type="primary">LOC109469184</name>
</gene>
<keyword evidence="2" id="KW-1185">Reference proteome</keyword>
<accession>A0A6P4Z0T5</accession>
<dbReference type="KEGG" id="bbel:109469184"/>
<protein>
    <submittedName>
        <fullName evidence="3">Uncharacterized protein LOC109469184</fullName>
    </submittedName>
</protein>
<feature type="compositionally biased region" description="Polar residues" evidence="1">
    <location>
        <begin position="275"/>
        <end position="289"/>
    </location>
</feature>
<organism evidence="2 3">
    <name type="scientific">Branchiostoma belcheri</name>
    <name type="common">Amphioxus</name>
    <dbReference type="NCBI Taxonomy" id="7741"/>
    <lineage>
        <taxon>Eukaryota</taxon>
        <taxon>Metazoa</taxon>
        <taxon>Chordata</taxon>
        <taxon>Cephalochordata</taxon>
        <taxon>Leptocardii</taxon>
        <taxon>Amphioxiformes</taxon>
        <taxon>Branchiostomatidae</taxon>
        <taxon>Branchiostoma</taxon>
    </lineage>
</organism>
<evidence type="ECO:0000256" key="1">
    <source>
        <dbReference type="SAM" id="MobiDB-lite"/>
    </source>
</evidence>
<feature type="region of interest" description="Disordered" evidence="1">
    <location>
        <begin position="56"/>
        <end position="80"/>
    </location>
</feature>
<proteinExistence type="predicted"/>
<reference evidence="3" key="1">
    <citation type="submission" date="2025-08" db="UniProtKB">
        <authorList>
            <consortium name="RefSeq"/>
        </authorList>
    </citation>
    <scope>IDENTIFICATION</scope>
    <source>
        <tissue evidence="3">Gonad</tissue>
    </source>
</reference>
<feature type="compositionally biased region" description="Basic and acidic residues" evidence="1">
    <location>
        <begin position="290"/>
        <end position="300"/>
    </location>
</feature>